<dbReference type="Proteomes" id="UP000582487">
    <property type="component" value="Unassembled WGS sequence"/>
</dbReference>
<reference evidence="5 6" key="1">
    <citation type="submission" date="2018-06" db="EMBL/GenBank/DDBJ databases">
        <authorList>
            <consortium name="Pathogen Informatics"/>
            <person name="Doyle S."/>
        </authorList>
    </citation>
    <scope>NUCLEOTIDE SEQUENCE [LARGE SCALE GENOMIC DNA]</scope>
    <source>
        <strain evidence="5 6">NCTC11819</strain>
    </source>
</reference>
<evidence type="ECO:0000259" key="1">
    <source>
        <dbReference type="Pfam" id="PF07883"/>
    </source>
</evidence>
<evidence type="ECO:0000313" key="3">
    <source>
        <dbReference type="EMBL" id="NMW65054.1"/>
    </source>
</evidence>
<dbReference type="OrthoDB" id="1121052at2"/>
<evidence type="ECO:0000313" key="4">
    <source>
        <dbReference type="EMBL" id="NMW92681.1"/>
    </source>
</evidence>
<dbReference type="InterPro" id="IPR013096">
    <property type="entry name" value="Cupin_2"/>
</dbReference>
<reference evidence="7 8" key="3">
    <citation type="submission" date="2020-04" db="EMBL/GenBank/DDBJ databases">
        <title>Antimicrobial susceptibility and clonality of vaginal-derived multi-drug resistant Mobiluncus isolates in China.</title>
        <authorList>
            <person name="Zhang X."/>
        </authorList>
    </citation>
    <scope>NUCLEOTIDE SEQUENCE [LARGE SCALE GENOMIC DNA]</scope>
    <source>
        <strain evidence="3 7">13</strain>
        <strain evidence="4 8">7</strain>
    </source>
</reference>
<dbReference type="PANTHER" id="PTHR37694:SF1">
    <property type="entry name" value="SLR8022 PROTEIN"/>
    <property type="match status" value="1"/>
</dbReference>
<gene>
    <name evidence="2" type="ORF">FYZ43_04135</name>
    <name evidence="4" type="ORF">HHJ74_02980</name>
    <name evidence="3" type="ORF">HHJ78_05810</name>
    <name evidence="5" type="ORF">NCTC11819_00483</name>
</gene>
<dbReference type="AlphaFoldDB" id="A0A2J9KT00"/>
<evidence type="ECO:0000313" key="8">
    <source>
        <dbReference type="Proteomes" id="UP000582487"/>
    </source>
</evidence>
<feature type="domain" description="Cupin type-2" evidence="1">
    <location>
        <begin position="43"/>
        <end position="109"/>
    </location>
</feature>
<dbReference type="InterPro" id="IPR011051">
    <property type="entry name" value="RmlC_Cupin_sf"/>
</dbReference>
<evidence type="ECO:0000313" key="7">
    <source>
        <dbReference type="Proteomes" id="UP000578252"/>
    </source>
</evidence>
<dbReference type="CDD" id="cd02230">
    <property type="entry name" value="cupin_HP0902-like"/>
    <property type="match status" value="1"/>
</dbReference>
<dbReference type="PANTHER" id="PTHR37694">
    <property type="entry name" value="SLR8022 PROTEIN"/>
    <property type="match status" value="1"/>
</dbReference>
<dbReference type="GeneID" id="61167257"/>
<dbReference type="RefSeq" id="WP_004017223.1">
    <property type="nucleotide sequence ID" value="NZ_CAMPNB010000009.1"/>
</dbReference>
<evidence type="ECO:0000313" key="6">
    <source>
        <dbReference type="Proteomes" id="UP000255284"/>
    </source>
</evidence>
<dbReference type="EMBL" id="JABCUR010000004">
    <property type="protein sequence ID" value="NMW65054.1"/>
    <property type="molecule type" value="Genomic_DNA"/>
</dbReference>
<evidence type="ECO:0000313" key="9">
    <source>
        <dbReference type="Proteomes" id="UP001209486"/>
    </source>
</evidence>
<dbReference type="EMBL" id="UGGQ01000006">
    <property type="protein sequence ID" value="STO15939.1"/>
    <property type="molecule type" value="Genomic_DNA"/>
</dbReference>
<comment type="caution">
    <text evidence="3">The sequence shown here is derived from an EMBL/GenBank/DDBJ whole genome shotgun (WGS) entry which is preliminary data.</text>
</comment>
<dbReference type="InterPro" id="IPR014710">
    <property type="entry name" value="RmlC-like_jellyroll"/>
</dbReference>
<dbReference type="EMBL" id="VSZY01000004">
    <property type="protein sequence ID" value="MCU9968605.1"/>
    <property type="molecule type" value="Genomic_DNA"/>
</dbReference>
<dbReference type="Proteomes" id="UP000578252">
    <property type="component" value="Unassembled WGS sequence"/>
</dbReference>
<dbReference type="Proteomes" id="UP000255284">
    <property type="component" value="Unassembled WGS sequence"/>
</dbReference>
<evidence type="ECO:0000313" key="2">
    <source>
        <dbReference type="EMBL" id="MCU9968605.1"/>
    </source>
</evidence>
<sequence length="116" mass="12507">MSSKETQLNESSVHLDLLNEIPVGKESTTSRVLINNSALRVVVFSFDKGEMLTAHSSPRAVVVQLLAGKMTFTLDDTPHHMVAGDMIYLAPGQVHALVADEPCQMSLVMVDVAADS</sequence>
<dbReference type="EMBL" id="JABCUV010000002">
    <property type="protein sequence ID" value="NMW92681.1"/>
    <property type="molecule type" value="Genomic_DNA"/>
</dbReference>
<organism evidence="3 7">
    <name type="scientific">Mobiluncus mulieris</name>
    <dbReference type="NCBI Taxonomy" id="2052"/>
    <lineage>
        <taxon>Bacteria</taxon>
        <taxon>Bacillati</taxon>
        <taxon>Actinomycetota</taxon>
        <taxon>Actinomycetes</taxon>
        <taxon>Actinomycetales</taxon>
        <taxon>Actinomycetaceae</taxon>
        <taxon>Mobiluncus</taxon>
    </lineage>
</organism>
<dbReference type="Pfam" id="PF07883">
    <property type="entry name" value="Cupin_2"/>
    <property type="match status" value="1"/>
</dbReference>
<dbReference type="Proteomes" id="UP001209486">
    <property type="component" value="Unassembled WGS sequence"/>
</dbReference>
<protein>
    <submittedName>
        <fullName evidence="3 5">Cupin domain</fullName>
    </submittedName>
</protein>
<name>A0A2J9KT00_9ACTO</name>
<proteinExistence type="predicted"/>
<dbReference type="Gene3D" id="2.60.120.10">
    <property type="entry name" value="Jelly Rolls"/>
    <property type="match status" value="1"/>
</dbReference>
<accession>A0A2J9KT00</accession>
<evidence type="ECO:0000313" key="5">
    <source>
        <dbReference type="EMBL" id="STO15939.1"/>
    </source>
</evidence>
<reference evidence="2 9" key="2">
    <citation type="submission" date="2019-08" db="EMBL/GenBank/DDBJ databases">
        <title>Comparison of rpoB and gyrB Sequences from Mobiluncus Species and Development of a Multiplex PCR Method for Clinical Detection of Mobiluncus curtisii and Mobiluncus mulieris.</title>
        <authorList>
            <person name="Yang L."/>
            <person name="Shen Y."/>
            <person name="Xu G."/>
            <person name="Shu L.-B."/>
            <person name="Hu J."/>
            <person name="Zhang R."/>
            <person name="Wang Y."/>
            <person name="Zhou H.-W."/>
            <person name="Zhang X."/>
        </authorList>
    </citation>
    <scope>NUCLEOTIDE SEQUENCE [LARGE SCALE GENOMIC DNA]</scope>
    <source>
        <strain evidence="2 9">M26</strain>
    </source>
</reference>
<dbReference type="SUPFAM" id="SSF51182">
    <property type="entry name" value="RmlC-like cupins"/>
    <property type="match status" value="1"/>
</dbReference>